<feature type="transmembrane region" description="Helical" evidence="1">
    <location>
        <begin position="78"/>
        <end position="98"/>
    </location>
</feature>
<name>A0A515ES30_9BURK</name>
<evidence type="ECO:0000313" key="3">
    <source>
        <dbReference type="Proteomes" id="UP000317365"/>
    </source>
</evidence>
<dbReference type="RefSeq" id="WP_142812622.1">
    <property type="nucleotide sequence ID" value="NZ_CP036282.1"/>
</dbReference>
<dbReference type="EMBL" id="CP036282">
    <property type="protein sequence ID" value="QDL55465.1"/>
    <property type="molecule type" value="Genomic_DNA"/>
</dbReference>
<keyword evidence="1" id="KW-0812">Transmembrane</keyword>
<accession>A0A515ES30</accession>
<keyword evidence="1" id="KW-0472">Membrane</keyword>
<evidence type="ECO:0008006" key="4">
    <source>
        <dbReference type="Google" id="ProtNLM"/>
    </source>
</evidence>
<reference evidence="3" key="2">
    <citation type="journal article" date="2020" name="Int. J. Syst. Evol. Microbiol.">
        <title>Genomic insights into a novel species Rhodoferax aquaticus sp. nov., isolated from freshwater.</title>
        <authorList>
            <person name="Li T."/>
            <person name="Zhuo Y."/>
            <person name="Jin C.Z."/>
            <person name="Wu X."/>
            <person name="Ko S.R."/>
            <person name="Jin F.J."/>
            <person name="Ahn C.Y."/>
            <person name="Oh H.M."/>
            <person name="Lee H.G."/>
            <person name="Jin L."/>
        </authorList>
    </citation>
    <scope>NUCLEOTIDE SEQUENCE [LARGE SCALE GENOMIC DNA]</scope>
    <source>
        <strain evidence="3">Gr-4</strain>
    </source>
</reference>
<keyword evidence="3" id="KW-1185">Reference proteome</keyword>
<feature type="transmembrane region" description="Helical" evidence="1">
    <location>
        <begin position="12"/>
        <end position="32"/>
    </location>
</feature>
<organism evidence="2 3">
    <name type="scientific">Rhodoferax aquaticus</name>
    <dbReference type="NCBI Taxonomy" id="2527691"/>
    <lineage>
        <taxon>Bacteria</taxon>
        <taxon>Pseudomonadati</taxon>
        <taxon>Pseudomonadota</taxon>
        <taxon>Betaproteobacteria</taxon>
        <taxon>Burkholderiales</taxon>
        <taxon>Comamonadaceae</taxon>
        <taxon>Rhodoferax</taxon>
    </lineage>
</organism>
<proteinExistence type="predicted"/>
<dbReference type="AlphaFoldDB" id="A0A515ES30"/>
<evidence type="ECO:0000313" key="2">
    <source>
        <dbReference type="EMBL" id="QDL55465.1"/>
    </source>
</evidence>
<dbReference type="Proteomes" id="UP000317365">
    <property type="component" value="Chromosome"/>
</dbReference>
<evidence type="ECO:0000256" key="1">
    <source>
        <dbReference type="SAM" id="Phobius"/>
    </source>
</evidence>
<gene>
    <name evidence="2" type="ORF">EXZ61_15515</name>
</gene>
<dbReference type="KEGG" id="rhg:EXZ61_15515"/>
<keyword evidence="1" id="KW-1133">Transmembrane helix</keyword>
<sequence length="126" mass="13830">MTKIEMTHSNGRLLRLSAGFSWLGFLTPQLWAMLNAHWRIWAISLVPVLLARVTGGLQEYCDQSGKGATNTCDLPMDGVAICAVLLQVALMGICGFRGNAMLMQDALKRGYVHTNVARPEQDPNTL</sequence>
<protein>
    <recommendedName>
        <fullName evidence="4">DUF2628 domain-containing protein</fullName>
    </recommendedName>
</protein>
<reference evidence="3" key="1">
    <citation type="submission" date="2019-02" db="EMBL/GenBank/DDBJ databases">
        <title>Complete genome sequence of Rhodoferax sp. Gr-4.</title>
        <authorList>
            <person name="Jin L."/>
        </authorList>
    </citation>
    <scope>NUCLEOTIDE SEQUENCE [LARGE SCALE GENOMIC DNA]</scope>
    <source>
        <strain evidence="3">Gr-4</strain>
    </source>
</reference>